<organism evidence="5 6">
    <name type="scientific">Paenibacillus anaericanus</name>
    <dbReference type="NCBI Taxonomy" id="170367"/>
    <lineage>
        <taxon>Bacteria</taxon>
        <taxon>Bacillati</taxon>
        <taxon>Bacillota</taxon>
        <taxon>Bacilli</taxon>
        <taxon>Bacillales</taxon>
        <taxon>Paenibacillaceae</taxon>
        <taxon>Paenibacillus</taxon>
    </lineage>
</organism>
<evidence type="ECO:0000313" key="5">
    <source>
        <dbReference type="EMBL" id="RUT48483.1"/>
    </source>
</evidence>
<dbReference type="PROSITE" id="PS01124">
    <property type="entry name" value="HTH_ARAC_FAMILY_2"/>
    <property type="match status" value="1"/>
</dbReference>
<dbReference type="EMBL" id="RZNY01000001">
    <property type="protein sequence ID" value="RUT48483.1"/>
    <property type="molecule type" value="Genomic_DNA"/>
</dbReference>
<dbReference type="OrthoDB" id="247151at2"/>
<dbReference type="SUPFAM" id="SSF46689">
    <property type="entry name" value="Homeodomain-like"/>
    <property type="match status" value="1"/>
</dbReference>
<keyword evidence="1" id="KW-0805">Transcription regulation</keyword>
<comment type="caution">
    <text evidence="5">The sequence shown here is derived from an EMBL/GenBank/DDBJ whole genome shotgun (WGS) entry which is preliminary data.</text>
</comment>
<dbReference type="Proteomes" id="UP000279446">
    <property type="component" value="Unassembled WGS sequence"/>
</dbReference>
<feature type="domain" description="HTH araC/xylS-type" evidence="4">
    <location>
        <begin position="116"/>
        <end position="170"/>
    </location>
</feature>
<evidence type="ECO:0000256" key="1">
    <source>
        <dbReference type="ARBA" id="ARBA00023015"/>
    </source>
</evidence>
<evidence type="ECO:0000313" key="6">
    <source>
        <dbReference type="Proteomes" id="UP000279446"/>
    </source>
</evidence>
<dbReference type="InterPro" id="IPR018060">
    <property type="entry name" value="HTH_AraC"/>
</dbReference>
<dbReference type="Gene3D" id="1.10.10.60">
    <property type="entry name" value="Homeodomain-like"/>
    <property type="match status" value="1"/>
</dbReference>
<protein>
    <submittedName>
        <fullName evidence="5">AraC family transcriptional regulator</fullName>
    </submittedName>
</protein>
<proteinExistence type="predicted"/>
<keyword evidence="6" id="KW-1185">Reference proteome</keyword>
<evidence type="ECO:0000256" key="2">
    <source>
        <dbReference type="ARBA" id="ARBA00023125"/>
    </source>
</evidence>
<dbReference type="Pfam" id="PF00165">
    <property type="entry name" value="HTH_AraC"/>
    <property type="match status" value="1"/>
</dbReference>
<accession>A0A433YF57</accession>
<dbReference type="RefSeq" id="WP_127190078.1">
    <property type="nucleotide sequence ID" value="NZ_RZNY01000001.1"/>
</dbReference>
<reference evidence="5 6" key="1">
    <citation type="submission" date="2018-12" db="EMBL/GenBank/DDBJ databases">
        <authorList>
            <person name="Sun L."/>
            <person name="Chen Z."/>
        </authorList>
    </citation>
    <scope>NUCLEOTIDE SEQUENCE [LARGE SCALE GENOMIC DNA]</scope>
    <source>
        <strain evidence="5 6">DSM 15890</strain>
    </source>
</reference>
<dbReference type="GO" id="GO:0003700">
    <property type="term" value="F:DNA-binding transcription factor activity"/>
    <property type="evidence" value="ECO:0007669"/>
    <property type="project" value="InterPro"/>
</dbReference>
<gene>
    <name evidence="5" type="ORF">EJP82_00605</name>
</gene>
<keyword evidence="3" id="KW-0804">Transcription</keyword>
<dbReference type="InterPro" id="IPR009057">
    <property type="entry name" value="Homeodomain-like_sf"/>
</dbReference>
<dbReference type="InterPro" id="IPR020449">
    <property type="entry name" value="Tscrpt_reg_AraC-type_HTH"/>
</dbReference>
<evidence type="ECO:0000256" key="3">
    <source>
        <dbReference type="ARBA" id="ARBA00023163"/>
    </source>
</evidence>
<dbReference type="AlphaFoldDB" id="A0A433YF57"/>
<dbReference type="PANTHER" id="PTHR43280">
    <property type="entry name" value="ARAC-FAMILY TRANSCRIPTIONAL REGULATOR"/>
    <property type="match status" value="1"/>
</dbReference>
<dbReference type="PANTHER" id="PTHR43280:SF34">
    <property type="entry name" value="ARAC-FAMILY TRANSCRIPTIONAL REGULATOR"/>
    <property type="match status" value="1"/>
</dbReference>
<sequence length="175" mass="20097">MSVTELLLDNRTLEFKQHKGNSLDLNVSYRRENTWLHHEPILERELFRHIKNGNKTELMRTYVSFPEEKYGLLSKKSHLRSKKNLAVSSVTLATHAAIDGGLFRGIAYTLSGFHIQYIEELKDIDAVKDAELSGISLSDIATRLQFNDQSYFTKVFKKYTGTTPKQFRNNSGITL</sequence>
<dbReference type="SMART" id="SM00342">
    <property type="entry name" value="HTH_ARAC"/>
    <property type="match status" value="1"/>
</dbReference>
<name>A0A433YF57_9BACL</name>
<evidence type="ECO:0000259" key="4">
    <source>
        <dbReference type="PROSITE" id="PS01124"/>
    </source>
</evidence>
<dbReference type="GO" id="GO:0043565">
    <property type="term" value="F:sequence-specific DNA binding"/>
    <property type="evidence" value="ECO:0007669"/>
    <property type="project" value="InterPro"/>
</dbReference>
<dbReference type="PRINTS" id="PR00032">
    <property type="entry name" value="HTHARAC"/>
</dbReference>
<keyword evidence="2" id="KW-0238">DNA-binding</keyword>